<evidence type="ECO:0000313" key="1">
    <source>
        <dbReference type="EMBL" id="MBR8130797.1"/>
    </source>
</evidence>
<comment type="caution">
    <text evidence="1">The sequence shown here is derived from an EMBL/GenBank/DDBJ whole genome shotgun (WGS) entry which is preliminary data.</text>
</comment>
<evidence type="ECO:0000313" key="2">
    <source>
        <dbReference type="Proteomes" id="UP000682266"/>
    </source>
</evidence>
<dbReference type="EMBL" id="JAGSVG010000015">
    <property type="protein sequence ID" value="MBR8130797.1"/>
    <property type="molecule type" value="Genomic_DNA"/>
</dbReference>
<dbReference type="Proteomes" id="UP000682266">
    <property type="component" value="Unassembled WGS sequence"/>
</dbReference>
<reference evidence="1" key="1">
    <citation type="submission" date="2021-04" db="EMBL/GenBank/DDBJ databases">
        <title>A collection of bacterial strains from the Burkholderia cepacia Research Laboratory and Repository.</title>
        <authorList>
            <person name="Lipuma J."/>
            <person name="Spilker T."/>
        </authorList>
    </citation>
    <scope>NUCLEOTIDE SEQUENCE</scope>
    <source>
        <strain evidence="1">AU36012</strain>
    </source>
</reference>
<accession>A0AA41E9E7</accession>
<protein>
    <submittedName>
        <fullName evidence="1">Uncharacterized protein</fullName>
    </submittedName>
</protein>
<gene>
    <name evidence="1" type="ORF">KDW93_17795</name>
</gene>
<dbReference type="RefSeq" id="WP_146124511.1">
    <property type="nucleotide sequence ID" value="NZ_CADERF010000018.1"/>
</dbReference>
<dbReference type="AlphaFoldDB" id="A0AA41E9E7"/>
<name>A0AA41E9E7_9BURK</name>
<sequence>MQRASFAPANRIATILARLPMRPSAFCKARFASLSTPVRNAMSVQIQIPNSTTPPTVEDWDKSIKLDANNFGRNAQKFIDDTVDKYTKQITTDMKNSMTPGENNPQYQAALKDWKSKNPDAADKFDKSANDPKQKKQVINDLQMAINRGEITKDQAAALLTKGPAAHEYDFSSKGHNGTSAGAYAIAHQTGGALDGDSSDPKKAGREYIASQVFSLGGVFKNPLSIALDPTESHSAQNILSPLISPMSMGGQWLGQFN</sequence>
<proteinExistence type="predicted"/>
<organism evidence="1 2">
    <name type="scientific">Burkholderia ambifaria</name>
    <dbReference type="NCBI Taxonomy" id="152480"/>
    <lineage>
        <taxon>Bacteria</taxon>
        <taxon>Pseudomonadati</taxon>
        <taxon>Pseudomonadota</taxon>
        <taxon>Betaproteobacteria</taxon>
        <taxon>Burkholderiales</taxon>
        <taxon>Burkholderiaceae</taxon>
        <taxon>Burkholderia</taxon>
        <taxon>Burkholderia cepacia complex</taxon>
    </lineage>
</organism>